<evidence type="ECO:0000256" key="3">
    <source>
        <dbReference type="ARBA" id="ARBA00023242"/>
    </source>
</evidence>
<dbReference type="Pfam" id="PF01603">
    <property type="entry name" value="B56"/>
    <property type="match status" value="2"/>
</dbReference>
<dbReference type="SUPFAM" id="SSF48371">
    <property type="entry name" value="ARM repeat"/>
    <property type="match status" value="2"/>
</dbReference>
<dbReference type="PANTHER" id="PTHR10257:SF3">
    <property type="entry name" value="SERINE_THREONINE-PROTEIN PHOSPHATASE 2A 56 KDA REGULATORY SUBUNIT GAMMA ISOFORM"/>
    <property type="match status" value="1"/>
</dbReference>
<dbReference type="AlphaFoldDB" id="A0A4V5P5P6"/>
<comment type="caution">
    <text evidence="5">The sequence shown here is derived from an EMBL/GenBank/DDBJ whole genome shotgun (WGS) entry which is preliminary data.</text>
</comment>
<dbReference type="EMBL" id="RWIC01002140">
    <property type="protein sequence ID" value="TKC34030.1"/>
    <property type="molecule type" value="Genomic_DNA"/>
</dbReference>
<comment type="subcellular location">
    <subcellularLocation>
        <location evidence="1">Nucleus</location>
    </subcellularLocation>
</comment>
<dbReference type="InterPro" id="IPR016024">
    <property type="entry name" value="ARM-type_fold"/>
</dbReference>
<dbReference type="InterPro" id="IPR002554">
    <property type="entry name" value="PP2A_B56"/>
</dbReference>
<dbReference type="PANTHER" id="PTHR10257">
    <property type="entry name" value="SERINE/THREONINE PROTEIN PHOSPHATASE 2A PP2A REGULATORY SUBUNIT B"/>
    <property type="match status" value="1"/>
</dbReference>
<name>A0A4V5P5P6_MONMO</name>
<gene>
    <name evidence="5" type="ORF">EI555_005840</name>
</gene>
<comment type="similarity">
    <text evidence="2">Belongs to the phosphatase 2A regulatory subunit B56 family.</text>
</comment>
<sequence length="538" mass="62003">MVLDAANSNGPFQPVALLHIRDVPPADQEKLFIQKLRQCCVLFDFVSDPLSDLKWKEVKRAALSEMVEYITHNRNVITEPIYPEVVHMFAVNMFRTLPPSSNPTGAEFDPEEDEPTLEAAWPHLQVLDSGGAPDTEGRGSAWGRGVLRSRSPGPGPLQLVADGPLHFGVIDPADLRKIDWAGRMPPELDRELVYEFFLRFLESPDFQPNIAKKYIDQKFVLQLLELFDSEDPRERDFLKTTLHRIYGKFLGLRAYIRKQINNIFYRFIYETEHHNGIAELLEILGSIINGFALPLKEEHKIFLLKVLLPLHKVKSLSVYHPQLAYCVVQFLEKDSTLTEPVVMALLKYWPKTHSPKEVMFLNELEEILDVIEPSEFVKIMEPLFRQLAKCVSSPHFQVAERALYYWNNEYIMSLISDNAAKILPIMFPSLYRNSKTHWNKTIHGLIYNALKLFMEMNQKLFDDCTQQFKAEKLKEKLKMKEREEAWVKIENLAKANPQAKSFRLLGDVKAGPRVGRLGFGKLWSFRIWVVSVLAVVAV</sequence>
<dbReference type="InterPro" id="IPR011989">
    <property type="entry name" value="ARM-like"/>
</dbReference>
<accession>A0A4V5P5P6</accession>
<proteinExistence type="inferred from homology"/>
<dbReference type="Proteomes" id="UP000308365">
    <property type="component" value="Unassembled WGS sequence"/>
</dbReference>
<protein>
    <recommendedName>
        <fullName evidence="4">Serine/threonine-protein phosphatase 2A 56 kDa regulatory subunit</fullName>
    </recommendedName>
</protein>
<evidence type="ECO:0000256" key="2">
    <source>
        <dbReference type="ARBA" id="ARBA00009745"/>
    </source>
</evidence>
<evidence type="ECO:0000313" key="5">
    <source>
        <dbReference type="EMBL" id="TKC34030.1"/>
    </source>
</evidence>
<dbReference type="PIRSF" id="PIRSF028043">
    <property type="entry name" value="PP2A_B56"/>
    <property type="match status" value="1"/>
</dbReference>
<keyword evidence="3" id="KW-0539">Nucleus</keyword>
<dbReference type="GO" id="GO:0005634">
    <property type="term" value="C:nucleus"/>
    <property type="evidence" value="ECO:0007669"/>
    <property type="project" value="UniProtKB-SubCell"/>
</dbReference>
<evidence type="ECO:0000313" key="6">
    <source>
        <dbReference type="Proteomes" id="UP000308365"/>
    </source>
</evidence>
<evidence type="ECO:0000256" key="4">
    <source>
        <dbReference type="PIRNR" id="PIRNR028043"/>
    </source>
</evidence>
<dbReference type="Gene3D" id="1.25.10.10">
    <property type="entry name" value="Leucine-rich Repeat Variant"/>
    <property type="match status" value="2"/>
</dbReference>
<dbReference type="FunFam" id="1.25.10.10:FF:000003">
    <property type="entry name" value="Serine/threonine-protein phosphatase 2A 56 kDa regulatory subunit"/>
    <property type="match status" value="1"/>
</dbReference>
<organism evidence="5 6">
    <name type="scientific">Monodon monoceros</name>
    <name type="common">Narwhal</name>
    <name type="synonym">Ceratodon monodon</name>
    <dbReference type="NCBI Taxonomy" id="40151"/>
    <lineage>
        <taxon>Eukaryota</taxon>
        <taxon>Metazoa</taxon>
        <taxon>Chordata</taxon>
        <taxon>Craniata</taxon>
        <taxon>Vertebrata</taxon>
        <taxon>Euteleostomi</taxon>
        <taxon>Mammalia</taxon>
        <taxon>Eutheria</taxon>
        <taxon>Laurasiatheria</taxon>
        <taxon>Artiodactyla</taxon>
        <taxon>Whippomorpha</taxon>
        <taxon>Cetacea</taxon>
        <taxon>Odontoceti</taxon>
        <taxon>Monodontidae</taxon>
        <taxon>Monodon</taxon>
    </lineage>
</organism>
<dbReference type="GO" id="GO:0005829">
    <property type="term" value="C:cytosol"/>
    <property type="evidence" value="ECO:0007669"/>
    <property type="project" value="TreeGrafter"/>
</dbReference>
<reference evidence="6" key="1">
    <citation type="journal article" date="2019" name="IScience">
        <title>Narwhal Genome Reveals Long-Term Low Genetic Diversity despite Current Large Abundance Size.</title>
        <authorList>
            <person name="Westbury M.V."/>
            <person name="Petersen B."/>
            <person name="Garde E."/>
            <person name="Heide-Jorgensen M.P."/>
            <person name="Lorenzen E.D."/>
        </authorList>
    </citation>
    <scope>NUCLEOTIDE SEQUENCE [LARGE SCALE GENOMIC DNA]</scope>
</reference>
<dbReference type="GO" id="GO:0072542">
    <property type="term" value="F:protein phosphatase activator activity"/>
    <property type="evidence" value="ECO:0007669"/>
    <property type="project" value="TreeGrafter"/>
</dbReference>
<comment type="function">
    <text evidence="4">The B regulatory subunit might modulate substrate selectivity and catalytic activity, and also might direct the localization of the catalytic enzyme to a particular subcellular compartment.</text>
</comment>
<evidence type="ECO:0000256" key="1">
    <source>
        <dbReference type="ARBA" id="ARBA00004123"/>
    </source>
</evidence>
<dbReference type="GO" id="GO:0007165">
    <property type="term" value="P:signal transduction"/>
    <property type="evidence" value="ECO:0007669"/>
    <property type="project" value="InterPro"/>
</dbReference>
<dbReference type="GO" id="GO:0000159">
    <property type="term" value="C:protein phosphatase type 2A complex"/>
    <property type="evidence" value="ECO:0007669"/>
    <property type="project" value="UniProtKB-UniRule"/>
</dbReference>